<proteinExistence type="predicted"/>
<dbReference type="AlphaFoldDB" id="A0A833LXY8"/>
<sequence>MRKNISRFAGILVLAFLGTPLFAAGPSSIVLGGGVGLYQFTEHPTAFNVYNRLYQGGVQVFPSNDPIRNLATVESISPKKYEGREKKVFGEYEHRLGSSQVLGFTVGLSHTENRQLCQKNCGDIERTYYVASIVQSVAALPADQQLLASLIYMSRPDIFDSKGMQSKHTLLDVGFNLHMNPDGDVDPYIGAVAGAGICSVDNANVSACTAFKYGGRIGARLNLNKTLFLVVQGGLNRIEYNLAKKSGLGLETSLSSVKLKIPTPEQEALFALGVNF</sequence>
<organism evidence="1 2">
    <name type="scientific">Leptonema illini</name>
    <dbReference type="NCBI Taxonomy" id="183"/>
    <lineage>
        <taxon>Bacteria</taxon>
        <taxon>Pseudomonadati</taxon>
        <taxon>Spirochaetota</taxon>
        <taxon>Spirochaetia</taxon>
        <taxon>Leptospirales</taxon>
        <taxon>Leptospiraceae</taxon>
        <taxon>Leptonema</taxon>
    </lineage>
</organism>
<dbReference type="EMBL" id="WBUI01000017">
    <property type="protein sequence ID" value="KAB2930890.1"/>
    <property type="molecule type" value="Genomic_DNA"/>
</dbReference>
<evidence type="ECO:0000313" key="2">
    <source>
        <dbReference type="Proteomes" id="UP000460298"/>
    </source>
</evidence>
<protein>
    <recommendedName>
        <fullName evidence="3">Outer membrane protein beta-barrel domain-containing protein</fullName>
    </recommendedName>
</protein>
<evidence type="ECO:0008006" key="3">
    <source>
        <dbReference type="Google" id="ProtNLM"/>
    </source>
</evidence>
<evidence type="ECO:0000313" key="1">
    <source>
        <dbReference type="EMBL" id="KAB2930890.1"/>
    </source>
</evidence>
<accession>A0A833LXY8</accession>
<comment type="caution">
    <text evidence="1">The sequence shown here is derived from an EMBL/GenBank/DDBJ whole genome shotgun (WGS) entry which is preliminary data.</text>
</comment>
<dbReference type="Proteomes" id="UP000460298">
    <property type="component" value="Unassembled WGS sequence"/>
</dbReference>
<reference evidence="1 2" key="1">
    <citation type="submission" date="2019-10" db="EMBL/GenBank/DDBJ databases">
        <title>Extracellular Electron Transfer in a Candidatus Methanoperedens spp. Enrichment Culture.</title>
        <authorList>
            <person name="Berger S."/>
            <person name="Rangel Shaw D."/>
            <person name="Berben T."/>
            <person name="In 'T Zandt M."/>
            <person name="Frank J."/>
            <person name="Reimann J."/>
            <person name="Jetten M.S.M."/>
            <person name="Welte C.U."/>
        </authorList>
    </citation>
    <scope>NUCLEOTIDE SEQUENCE [LARGE SCALE GENOMIC DNA]</scope>
    <source>
        <strain evidence="1">SB12</strain>
    </source>
</reference>
<name>A0A833LXY8_9LEPT</name>
<gene>
    <name evidence="1" type="ORF">F9K24_15615</name>
</gene>